<dbReference type="OrthoDB" id="10254570at2759"/>
<keyword evidence="5" id="KW-1185">Reference proteome</keyword>
<evidence type="ECO:0000256" key="3">
    <source>
        <dbReference type="ARBA" id="ARBA00023239"/>
    </source>
</evidence>
<dbReference type="GO" id="GO:0008117">
    <property type="term" value="F:sphinganine-1-phosphate aldolase activity"/>
    <property type="evidence" value="ECO:0007669"/>
    <property type="project" value="TreeGrafter"/>
</dbReference>
<name>A0A0D6EPM6_SPOSA</name>
<protein>
    <submittedName>
        <fullName evidence="4">SPOSA6832_03797-mRNA-1:cds</fullName>
    </submittedName>
</protein>
<dbReference type="SUPFAM" id="SSF53383">
    <property type="entry name" value="PLP-dependent transferases"/>
    <property type="match status" value="1"/>
</dbReference>
<evidence type="ECO:0000256" key="2">
    <source>
        <dbReference type="ARBA" id="ARBA00022898"/>
    </source>
</evidence>
<dbReference type="InterPro" id="IPR050477">
    <property type="entry name" value="GrpII_AminoAcid_Decarb"/>
</dbReference>
<comment type="cofactor">
    <cofactor evidence="1">
        <name>pyridoxal 5'-phosphate</name>
        <dbReference type="ChEBI" id="CHEBI:597326"/>
    </cofactor>
</comment>
<dbReference type="InterPro" id="IPR015421">
    <property type="entry name" value="PyrdxlP-dep_Trfase_major"/>
</dbReference>
<dbReference type="GO" id="GO:0016020">
    <property type="term" value="C:membrane"/>
    <property type="evidence" value="ECO:0007669"/>
    <property type="project" value="GOC"/>
</dbReference>
<organism evidence="4 5">
    <name type="scientific">Sporidiobolus salmonicolor</name>
    <name type="common">Yeast-like fungus</name>
    <name type="synonym">Sporobolomyces salmonicolor</name>
    <dbReference type="NCBI Taxonomy" id="5005"/>
    <lineage>
        <taxon>Eukaryota</taxon>
        <taxon>Fungi</taxon>
        <taxon>Dikarya</taxon>
        <taxon>Basidiomycota</taxon>
        <taxon>Pucciniomycotina</taxon>
        <taxon>Microbotryomycetes</taxon>
        <taxon>Sporidiobolales</taxon>
        <taxon>Sporidiobolaceae</taxon>
        <taxon>Sporobolomyces</taxon>
    </lineage>
</organism>
<evidence type="ECO:0000313" key="4">
    <source>
        <dbReference type="EMBL" id="CEQ42022.1"/>
    </source>
</evidence>
<keyword evidence="3" id="KW-0456">Lyase</keyword>
<dbReference type="InterPro" id="IPR015424">
    <property type="entry name" value="PyrdxlP-dep_Trfase"/>
</dbReference>
<evidence type="ECO:0000313" key="5">
    <source>
        <dbReference type="Proteomes" id="UP000243876"/>
    </source>
</evidence>
<proteinExistence type="predicted"/>
<keyword evidence="2" id="KW-0663">Pyridoxal phosphate</keyword>
<dbReference type="AlphaFoldDB" id="A0A0D6EPM6"/>
<sequence length="278" mass="30518">MPLMSRPDRYLVQQQLVRLFRHLRARGIVTAAHETYLALVKRVFGLMLLVPSVRRKVQGELDQVTLELEAKLAPKDGPGPTYLSLPERGLTQDAVSKALDEMSAIPNTKWETGRVSGAVYHGGKDLNEIWKEAFGKFEVSNPLHADVFPGVRKMDSEIVSMCLTLFNSPLPTSAVDENGGAGTTTSGGTESILMACKAYRDRARAEYGITEPEMVVPISAHAAFDKASKYFGIKIHHIPVDPKTRKVDIRRVKRAINPNTIMLVGSAVSDFAVPPLGI</sequence>
<gene>
    <name evidence="4" type="primary">SPOSA6832_03797</name>
</gene>
<feature type="non-terminal residue" evidence="4">
    <location>
        <position position="1"/>
    </location>
</feature>
<evidence type="ECO:0000256" key="1">
    <source>
        <dbReference type="ARBA" id="ARBA00001933"/>
    </source>
</evidence>
<dbReference type="Proteomes" id="UP000243876">
    <property type="component" value="Unassembled WGS sequence"/>
</dbReference>
<reference evidence="5" key="1">
    <citation type="submission" date="2015-02" db="EMBL/GenBank/DDBJ databases">
        <authorList>
            <person name="Gon?alves P."/>
        </authorList>
    </citation>
    <scope>NUCLEOTIDE SEQUENCE [LARGE SCALE GENOMIC DNA]</scope>
</reference>
<dbReference type="PANTHER" id="PTHR42735">
    <property type="match status" value="1"/>
</dbReference>
<dbReference type="GO" id="GO:0005783">
    <property type="term" value="C:endoplasmic reticulum"/>
    <property type="evidence" value="ECO:0007669"/>
    <property type="project" value="TreeGrafter"/>
</dbReference>
<dbReference type="Gene3D" id="3.40.640.10">
    <property type="entry name" value="Type I PLP-dependent aspartate aminotransferase-like (Major domain)"/>
    <property type="match status" value="1"/>
</dbReference>
<accession>A0A0D6EPM6</accession>
<dbReference type="PANTHER" id="PTHR42735:SF6">
    <property type="entry name" value="SPHINGOSINE-1-PHOSPHATE LYASE 1"/>
    <property type="match status" value="1"/>
</dbReference>
<dbReference type="EMBL" id="CENE01000019">
    <property type="protein sequence ID" value="CEQ42022.1"/>
    <property type="molecule type" value="Genomic_DNA"/>
</dbReference>
<dbReference type="GO" id="GO:0030149">
    <property type="term" value="P:sphingolipid catabolic process"/>
    <property type="evidence" value="ECO:0007669"/>
    <property type="project" value="TreeGrafter"/>
</dbReference>